<gene>
    <name evidence="3" type="primary">LOC102802406</name>
</gene>
<organism evidence="2 3">
    <name type="scientific">Saccoglossus kowalevskii</name>
    <name type="common">Acorn worm</name>
    <dbReference type="NCBI Taxonomy" id="10224"/>
    <lineage>
        <taxon>Eukaryota</taxon>
        <taxon>Metazoa</taxon>
        <taxon>Hemichordata</taxon>
        <taxon>Enteropneusta</taxon>
        <taxon>Harrimaniidae</taxon>
        <taxon>Saccoglossus</taxon>
    </lineage>
</organism>
<dbReference type="Proteomes" id="UP000694865">
    <property type="component" value="Unplaced"/>
</dbReference>
<proteinExistence type="predicted"/>
<sequence>MGVSHSKKYQCTDVKSSASEVNDFQSSVYSDTAPGNFMDELDNMNTFEGALQDFVIQFLKMKDENDRYRTKYESNTLLCFRRKTNKRSHDSDSPDRIHDLQKMFKGLQQHVSELVESLQHSKSRLLSMKDEQESKVQQYELQEKRLREQCQLEKERKEAQLCDEMVDLKLNLQIRDTVKNEVEQNNLELLSAIDLLKQELEKTKNELDKSRDRERQVSDEKIQHKLAIEELSEATVALETFHKHNFSEEEYKWKLSELEDQLSEYKKYQRVVVTLRDENRKLKEVYAKFKTQRKNTLQHYSGLFGELRKTAPNNYMLEETHTMLTKSLKKYDRKAFK</sequence>
<keyword evidence="2" id="KW-1185">Reference proteome</keyword>
<feature type="coiled-coil region" evidence="1">
    <location>
        <begin position="248"/>
        <end position="292"/>
    </location>
</feature>
<dbReference type="RefSeq" id="XP_006811595.1">
    <property type="nucleotide sequence ID" value="XM_006811532.1"/>
</dbReference>
<evidence type="ECO:0000256" key="1">
    <source>
        <dbReference type="SAM" id="Coils"/>
    </source>
</evidence>
<name>A0ABM0LV04_SACKO</name>
<dbReference type="GeneID" id="102802406"/>
<keyword evidence="1" id="KW-0175">Coiled coil</keyword>
<protein>
    <submittedName>
        <fullName evidence="3">A-kinase anchor protein 9-like</fullName>
    </submittedName>
</protein>
<evidence type="ECO:0000313" key="2">
    <source>
        <dbReference type="Proteomes" id="UP000694865"/>
    </source>
</evidence>
<feature type="coiled-coil region" evidence="1">
    <location>
        <begin position="122"/>
        <end position="220"/>
    </location>
</feature>
<reference evidence="3" key="1">
    <citation type="submission" date="2025-08" db="UniProtKB">
        <authorList>
            <consortium name="RefSeq"/>
        </authorList>
    </citation>
    <scope>IDENTIFICATION</scope>
    <source>
        <tissue evidence="3">Testes</tissue>
    </source>
</reference>
<accession>A0ABM0LV04</accession>
<evidence type="ECO:0000313" key="3">
    <source>
        <dbReference type="RefSeq" id="XP_006811595.1"/>
    </source>
</evidence>